<sequence>MSDPSGLDLVAIACVVDSSIILASEWSRVLAEYIFPLLKRLSELHTGYQFRLAVVTYGAADTYPSPLLSKRFFSQLQPVTKELRDEPGKLGIGHTNSGMGGGLSALEGLVAAIELFDILMASANIAISHGPNQTIQKEPRSYVSHLIHIAASPPDNAQRPQWNTLQHLDSVTWDSLPMELKKRKINLSLIGLREITKFQDLQTSIASGNGQNPWFTVHSPHSLHLAGFPLPQKSSVKRAGEASPVDHNPEPKRPKIFPGSPAKPSPASPAANPTQAVLHSQSHPTLSTPSQSHLQSQSQPQPQPQSQPVSSSPHFRPTQSAISQNITKPGQNSTGQTQPPQRSGPPALSQMVERMGQLETELKTLEPQIAEAQNTGQATLLEKLRQERGVKIQLALKLRDLVQQFTKPRQPEAPPTTQLESAALPTNSQMNAPSAAAQHLAVTSGEKVTSAEMKTGTTGQHGSPPLTFPRADHTAFTSASNPAVAAQMQKLIDQQGIRPQSLTSLPNPPPSSHQSQQADQVAKVSMGASNFWRGSFSWTPPQAGSPGNKNMIAQVVAVPMRMELHADTWPRNMALTASKELICPPEEFQAWTKRHSAALAQFRGNPQAGDGPANQQALHSLSNLLHQRNVYGLSAWTTPQGTLSVNVVLYPLAGGLLGAVFPLTGVPDLPKGSIPEVPKPPSNMLGGIRFPPEIMVRLNAMEPTQRNIAIQHLVQQQLRKRQAQQQQMQPQAQAQAQPQPHLHGQDIAAVLAMSSYGGLTSGTLPMNPFGSPGNTSMRQASGPVQGGGMGAVNYEMLQSFMQRNAEGSGQNIKPP</sequence>
<organism evidence="1 2">
    <name type="scientific">Hygrophoropsis aurantiaca</name>
    <dbReference type="NCBI Taxonomy" id="72124"/>
    <lineage>
        <taxon>Eukaryota</taxon>
        <taxon>Fungi</taxon>
        <taxon>Dikarya</taxon>
        <taxon>Basidiomycota</taxon>
        <taxon>Agaricomycotina</taxon>
        <taxon>Agaricomycetes</taxon>
        <taxon>Agaricomycetidae</taxon>
        <taxon>Boletales</taxon>
        <taxon>Coniophorineae</taxon>
        <taxon>Hygrophoropsidaceae</taxon>
        <taxon>Hygrophoropsis</taxon>
    </lineage>
</organism>
<accession>A0ACB8AHZ2</accession>
<gene>
    <name evidence="1" type="ORF">BJ138DRAFT_1112430</name>
</gene>
<dbReference type="EMBL" id="MU267654">
    <property type="protein sequence ID" value="KAH7912313.1"/>
    <property type="molecule type" value="Genomic_DNA"/>
</dbReference>
<keyword evidence="2" id="KW-1185">Reference proteome</keyword>
<evidence type="ECO:0000313" key="2">
    <source>
        <dbReference type="Proteomes" id="UP000790377"/>
    </source>
</evidence>
<proteinExistence type="predicted"/>
<evidence type="ECO:0000313" key="1">
    <source>
        <dbReference type="EMBL" id="KAH7912313.1"/>
    </source>
</evidence>
<protein>
    <submittedName>
        <fullName evidence="1">Uncharacterized protein</fullName>
    </submittedName>
</protein>
<reference evidence="1" key="1">
    <citation type="journal article" date="2021" name="New Phytol.">
        <title>Evolutionary innovations through gain and loss of genes in the ectomycorrhizal Boletales.</title>
        <authorList>
            <person name="Wu G."/>
            <person name="Miyauchi S."/>
            <person name="Morin E."/>
            <person name="Kuo A."/>
            <person name="Drula E."/>
            <person name="Varga T."/>
            <person name="Kohler A."/>
            <person name="Feng B."/>
            <person name="Cao Y."/>
            <person name="Lipzen A."/>
            <person name="Daum C."/>
            <person name="Hundley H."/>
            <person name="Pangilinan J."/>
            <person name="Johnson J."/>
            <person name="Barry K."/>
            <person name="LaButti K."/>
            <person name="Ng V."/>
            <person name="Ahrendt S."/>
            <person name="Min B."/>
            <person name="Choi I.G."/>
            <person name="Park H."/>
            <person name="Plett J.M."/>
            <person name="Magnuson J."/>
            <person name="Spatafora J.W."/>
            <person name="Nagy L.G."/>
            <person name="Henrissat B."/>
            <person name="Grigoriev I.V."/>
            <person name="Yang Z.L."/>
            <person name="Xu J."/>
            <person name="Martin F.M."/>
        </authorList>
    </citation>
    <scope>NUCLEOTIDE SEQUENCE</scope>
    <source>
        <strain evidence="1">ATCC 28755</strain>
    </source>
</reference>
<dbReference type="Proteomes" id="UP000790377">
    <property type="component" value="Unassembled WGS sequence"/>
</dbReference>
<name>A0ACB8AHZ2_9AGAM</name>
<comment type="caution">
    <text evidence="1">The sequence shown here is derived from an EMBL/GenBank/DDBJ whole genome shotgun (WGS) entry which is preliminary data.</text>
</comment>